<name>A0A8S2LAF1_9BILA</name>
<dbReference type="Gene3D" id="3.40.50.150">
    <property type="entry name" value="Vaccinia Virus protein VP39"/>
    <property type="match status" value="1"/>
</dbReference>
<organism evidence="11 13">
    <name type="scientific">Rotaria magnacalcarata</name>
    <dbReference type="NCBI Taxonomy" id="392030"/>
    <lineage>
        <taxon>Eukaryota</taxon>
        <taxon>Metazoa</taxon>
        <taxon>Spiralia</taxon>
        <taxon>Gnathifera</taxon>
        <taxon>Rotifera</taxon>
        <taxon>Eurotatoria</taxon>
        <taxon>Bdelloidea</taxon>
        <taxon>Philodinida</taxon>
        <taxon>Philodinidae</taxon>
        <taxon>Rotaria</taxon>
    </lineage>
</organism>
<protein>
    <recommendedName>
        <fullName evidence="7">tRNA (guanine(26)-N(2))-dimethyltransferase</fullName>
        <ecNumber evidence="7">2.1.1.216</ecNumber>
    </recommendedName>
</protein>
<comment type="similarity">
    <text evidence="9">Belongs to the class I-like SAM-binding methyltransferase superfamily. Trm1 family.</text>
</comment>
<keyword evidence="2 9" id="KW-0489">Methyltransferase</keyword>
<evidence type="ECO:0000313" key="13">
    <source>
        <dbReference type="Proteomes" id="UP000681720"/>
    </source>
</evidence>
<dbReference type="Proteomes" id="UP000681967">
    <property type="component" value="Unassembled WGS sequence"/>
</dbReference>
<evidence type="ECO:0000256" key="8">
    <source>
        <dbReference type="ARBA" id="ARBA00051897"/>
    </source>
</evidence>
<dbReference type="PANTHER" id="PTHR10631:SF3">
    <property type="entry name" value="TRNA (GUANINE(26)-N(2))-DIMETHYLTRANSFERASE"/>
    <property type="match status" value="1"/>
</dbReference>
<evidence type="ECO:0000256" key="4">
    <source>
        <dbReference type="ARBA" id="ARBA00022691"/>
    </source>
</evidence>
<evidence type="ECO:0000256" key="2">
    <source>
        <dbReference type="ARBA" id="ARBA00022603"/>
    </source>
</evidence>
<keyword evidence="1 9" id="KW-0820">tRNA-binding</keyword>
<evidence type="ECO:0000256" key="1">
    <source>
        <dbReference type="ARBA" id="ARBA00022555"/>
    </source>
</evidence>
<keyword evidence="6 9" id="KW-0694">RNA-binding</keyword>
<dbReference type="SUPFAM" id="SSF53335">
    <property type="entry name" value="S-adenosyl-L-methionine-dependent methyltransferases"/>
    <property type="match status" value="1"/>
</dbReference>
<dbReference type="EMBL" id="CAJOBH010002371">
    <property type="protein sequence ID" value="CAF3903153.1"/>
    <property type="molecule type" value="Genomic_DNA"/>
</dbReference>
<evidence type="ECO:0000313" key="12">
    <source>
        <dbReference type="EMBL" id="CAF3903153.1"/>
    </source>
</evidence>
<evidence type="ECO:0000256" key="6">
    <source>
        <dbReference type="ARBA" id="ARBA00022884"/>
    </source>
</evidence>
<keyword evidence="4 9" id="KW-0949">S-adenosyl-L-methionine</keyword>
<evidence type="ECO:0000256" key="9">
    <source>
        <dbReference type="PROSITE-ProRule" id="PRU00958"/>
    </source>
</evidence>
<evidence type="ECO:0000256" key="3">
    <source>
        <dbReference type="ARBA" id="ARBA00022679"/>
    </source>
</evidence>
<dbReference type="InterPro" id="IPR002905">
    <property type="entry name" value="Trm1"/>
</dbReference>
<dbReference type="EC" id="2.1.1.216" evidence="7"/>
<evidence type="ECO:0000313" key="11">
    <source>
        <dbReference type="EMBL" id="CAF3892203.1"/>
    </source>
</evidence>
<comment type="caution">
    <text evidence="11">The sequence shown here is derived from an EMBL/GenBank/DDBJ whole genome shotgun (WGS) entry which is preliminary data.</text>
</comment>
<dbReference type="GO" id="GO:0160104">
    <property type="term" value="F:tRNA (guanine(26)-N2)-dimethyltransferase activity"/>
    <property type="evidence" value="ECO:0007669"/>
    <property type="project" value="UniProtKB-EC"/>
</dbReference>
<dbReference type="GO" id="GO:0005634">
    <property type="term" value="C:nucleus"/>
    <property type="evidence" value="ECO:0007669"/>
    <property type="project" value="TreeGrafter"/>
</dbReference>
<keyword evidence="5 9" id="KW-0819">tRNA processing</keyword>
<dbReference type="EMBL" id="CAJOBJ010001703">
    <property type="protein sequence ID" value="CAF3892203.1"/>
    <property type="molecule type" value="Genomic_DNA"/>
</dbReference>
<dbReference type="GO" id="GO:0002940">
    <property type="term" value="P:tRNA N2-guanine methylation"/>
    <property type="evidence" value="ECO:0007669"/>
    <property type="project" value="TreeGrafter"/>
</dbReference>
<dbReference type="Proteomes" id="UP000681720">
    <property type="component" value="Unassembled WGS sequence"/>
</dbReference>
<keyword evidence="3 9" id="KW-0808">Transferase</keyword>
<dbReference type="Pfam" id="PF02005">
    <property type="entry name" value="TRM"/>
    <property type="match status" value="2"/>
</dbReference>
<feature type="region of interest" description="Disordered" evidence="10">
    <location>
        <begin position="331"/>
        <end position="369"/>
    </location>
</feature>
<sequence>MISYLLRIRVNFLIRTSILNRRLSTVDINDNEDYSLSTIMTDSVQVKEGKANIHLPEGAVFYNPAQVFNRDLSVACLRLVSKYHHENECKRIKKNDPNAACVSFDQLPTGVRQENGLKIAEALSATGLRSIRYAREIPGIDTIYANDIDAGAVESIKQNIELNDVKHLVQASHDDAMNLLYSHRKPDNQFHVVDLDPYGTPGQFLDGAVQCIKKNGVICITATDMASLCGNNPHRSALLNAGYRVSTSHARQDSIKTNAPHHVIWDIMRAFAELSSTKRASTERLNTESPYYRLLTKPSTIQVDFTEHPDWESEARKNKLIRFMGNPHARWGPLGKAVTKNKRSSEDNDSIQNKKQAKSDEDSPTEEVL</sequence>
<evidence type="ECO:0000256" key="7">
    <source>
        <dbReference type="ARBA" id="ARBA00039099"/>
    </source>
</evidence>
<comment type="catalytic activity">
    <reaction evidence="8">
        <text>guanosine(26) in tRNA + 2 S-adenosyl-L-methionine = N(2)-dimethylguanosine(26) in tRNA + 2 S-adenosyl-L-homocysteine + 2 H(+)</text>
        <dbReference type="Rhea" id="RHEA:43140"/>
        <dbReference type="Rhea" id="RHEA-COMP:10359"/>
        <dbReference type="Rhea" id="RHEA-COMP:10360"/>
        <dbReference type="ChEBI" id="CHEBI:15378"/>
        <dbReference type="ChEBI" id="CHEBI:57856"/>
        <dbReference type="ChEBI" id="CHEBI:59789"/>
        <dbReference type="ChEBI" id="CHEBI:74269"/>
        <dbReference type="ChEBI" id="CHEBI:74513"/>
        <dbReference type="EC" id="2.1.1.216"/>
    </reaction>
</comment>
<evidence type="ECO:0000256" key="5">
    <source>
        <dbReference type="ARBA" id="ARBA00022694"/>
    </source>
</evidence>
<reference evidence="11" key="1">
    <citation type="submission" date="2021-02" db="EMBL/GenBank/DDBJ databases">
        <authorList>
            <person name="Nowell W R."/>
        </authorList>
    </citation>
    <scope>NUCLEOTIDE SEQUENCE</scope>
</reference>
<dbReference type="PANTHER" id="PTHR10631">
    <property type="entry name" value="N 2 ,N 2 -DIMETHYLGUANOSINE TRNA METHYLTRANSFERASE"/>
    <property type="match status" value="1"/>
</dbReference>
<dbReference type="InterPro" id="IPR029063">
    <property type="entry name" value="SAM-dependent_MTases_sf"/>
</dbReference>
<dbReference type="AlphaFoldDB" id="A0A8S2LAF1"/>
<accession>A0A8S2LAF1</accession>
<dbReference type="GO" id="GO:0000049">
    <property type="term" value="F:tRNA binding"/>
    <property type="evidence" value="ECO:0007669"/>
    <property type="project" value="UniProtKB-UniRule"/>
</dbReference>
<evidence type="ECO:0000256" key="10">
    <source>
        <dbReference type="SAM" id="MobiDB-lite"/>
    </source>
</evidence>
<gene>
    <name evidence="12" type="ORF">BYL167_LOCUS8576</name>
    <name evidence="11" type="ORF">GIL414_LOCUS6107</name>
</gene>
<dbReference type="PROSITE" id="PS51626">
    <property type="entry name" value="SAM_MT_TRM1"/>
    <property type="match status" value="1"/>
</dbReference>
<proteinExistence type="inferred from homology"/>